<dbReference type="InterPro" id="IPR036049">
    <property type="entry name" value="Ribosomal_uL29_sf"/>
</dbReference>
<reference evidence="4" key="1">
    <citation type="journal article" date="2019" name="Mol. Phylogenet. Evol.">
        <title>Morphological evolution and classification of the red algal order Ceramiales inferred using plastid phylogenomics.</title>
        <authorList>
            <person name="Diaz-Tapia P."/>
            <person name="Pasella M.M."/>
            <person name="Verbruggen H."/>
            <person name="Maggs C.A."/>
        </authorList>
    </citation>
    <scope>NUCLEOTIDE SEQUENCE</scope>
    <source>
        <strain evidence="4">HV05337</strain>
    </source>
</reference>
<dbReference type="GO" id="GO:0003735">
    <property type="term" value="F:structural constituent of ribosome"/>
    <property type="evidence" value="ECO:0007669"/>
    <property type="project" value="InterPro"/>
</dbReference>
<protein>
    <submittedName>
        <fullName evidence="4">Ribosomal protein L29</fullName>
    </submittedName>
</protein>
<geneLocation type="plastid" evidence="4"/>
<evidence type="ECO:0000256" key="3">
    <source>
        <dbReference type="ARBA" id="ARBA00023274"/>
    </source>
</evidence>
<evidence type="ECO:0000256" key="2">
    <source>
        <dbReference type="ARBA" id="ARBA00022980"/>
    </source>
</evidence>
<dbReference type="EMBL" id="MK814681">
    <property type="protein sequence ID" value="QCI07470.1"/>
    <property type="molecule type" value="Genomic_DNA"/>
</dbReference>
<organism evidence="4">
    <name type="scientific">Leiomenia cribrosa</name>
    <dbReference type="NCBI Taxonomy" id="217483"/>
    <lineage>
        <taxon>Eukaryota</taxon>
        <taxon>Rhodophyta</taxon>
        <taxon>Florideophyceae</taxon>
        <taxon>Rhodymeniophycidae</taxon>
        <taxon>Gigartinales</taxon>
        <taxon>Kallymeniaceae</taxon>
        <taxon>Leiomenia</taxon>
    </lineage>
</organism>
<evidence type="ECO:0000256" key="1">
    <source>
        <dbReference type="ARBA" id="ARBA00009254"/>
    </source>
</evidence>
<sequence length="65" mass="7846">MSFSKIKEIENLNYKEIDEKIIEVKKEIFNLKLKKATRQSVKTHLFKQKKHQLAQLFTKKQQLSK</sequence>
<keyword evidence="3" id="KW-0687">Ribonucleoprotein</keyword>
<dbReference type="NCBIfam" id="TIGR00012">
    <property type="entry name" value="L29"/>
    <property type="match status" value="1"/>
</dbReference>
<dbReference type="GO" id="GO:1990904">
    <property type="term" value="C:ribonucleoprotein complex"/>
    <property type="evidence" value="ECO:0007669"/>
    <property type="project" value="UniProtKB-KW"/>
</dbReference>
<dbReference type="GO" id="GO:0005840">
    <property type="term" value="C:ribosome"/>
    <property type="evidence" value="ECO:0007669"/>
    <property type="project" value="UniProtKB-KW"/>
</dbReference>
<gene>
    <name evidence="4" type="primary">rpl29</name>
</gene>
<proteinExistence type="inferred from homology"/>
<accession>A0A4D6WYI5</accession>
<dbReference type="GO" id="GO:0006412">
    <property type="term" value="P:translation"/>
    <property type="evidence" value="ECO:0007669"/>
    <property type="project" value="InterPro"/>
</dbReference>
<evidence type="ECO:0000313" key="4">
    <source>
        <dbReference type="EMBL" id="QCI07470.1"/>
    </source>
</evidence>
<dbReference type="Gene3D" id="1.10.287.310">
    <property type="match status" value="1"/>
</dbReference>
<reference evidence="4" key="2">
    <citation type="submission" date="2019-04" db="EMBL/GenBank/DDBJ databases">
        <authorList>
            <person name="Pasella M."/>
        </authorList>
    </citation>
    <scope>NUCLEOTIDE SEQUENCE</scope>
    <source>
        <strain evidence="4">HV05337</strain>
    </source>
</reference>
<dbReference type="InterPro" id="IPR001854">
    <property type="entry name" value="Ribosomal_uL29"/>
</dbReference>
<dbReference type="SUPFAM" id="SSF46561">
    <property type="entry name" value="Ribosomal protein L29 (L29p)"/>
    <property type="match status" value="1"/>
</dbReference>
<dbReference type="HAMAP" id="MF_00374">
    <property type="entry name" value="Ribosomal_uL29"/>
    <property type="match status" value="1"/>
</dbReference>
<dbReference type="AlphaFoldDB" id="A0A4D6WYI5"/>
<name>A0A4D6WYI5_9FLOR</name>
<keyword evidence="4" id="KW-0934">Plastid</keyword>
<dbReference type="Pfam" id="PF00831">
    <property type="entry name" value="Ribosomal_L29"/>
    <property type="match status" value="1"/>
</dbReference>
<keyword evidence="2 4" id="KW-0689">Ribosomal protein</keyword>
<comment type="similarity">
    <text evidence="1">Belongs to the universal ribosomal protein uL29 family.</text>
</comment>